<evidence type="ECO:0000313" key="3">
    <source>
        <dbReference type="Proteomes" id="UP001303046"/>
    </source>
</evidence>
<reference evidence="2 3" key="1">
    <citation type="submission" date="2023-08" db="EMBL/GenBank/DDBJ databases">
        <title>A Necator americanus chromosomal reference genome.</title>
        <authorList>
            <person name="Ilik V."/>
            <person name="Petrzelkova K.J."/>
            <person name="Pardy F."/>
            <person name="Fuh T."/>
            <person name="Niatou-Singa F.S."/>
            <person name="Gouil Q."/>
            <person name="Baker L."/>
            <person name="Ritchie M.E."/>
            <person name="Jex A.R."/>
            <person name="Gazzola D."/>
            <person name="Li H."/>
            <person name="Toshio Fujiwara R."/>
            <person name="Zhan B."/>
            <person name="Aroian R.V."/>
            <person name="Pafco B."/>
            <person name="Schwarz E.M."/>
        </authorList>
    </citation>
    <scope>NUCLEOTIDE SEQUENCE [LARGE SCALE GENOMIC DNA]</scope>
    <source>
        <strain evidence="2 3">Aroian</strain>
        <tissue evidence="2">Whole animal</tissue>
    </source>
</reference>
<dbReference type="PANTHER" id="PTHR36944:SF4">
    <property type="entry name" value="CPG4 DOMAIN-CONTAINING PROTEIN"/>
    <property type="match status" value="1"/>
</dbReference>
<evidence type="ECO:0000256" key="1">
    <source>
        <dbReference type="SAM" id="SignalP"/>
    </source>
</evidence>
<accession>A0ABR1C7H0</accession>
<name>A0ABR1C7H0_NECAM</name>
<keyword evidence="3" id="KW-1185">Reference proteome</keyword>
<gene>
    <name evidence="2" type="primary">Necator_chrII.g5032</name>
    <name evidence="2" type="ORF">RB195_017240</name>
</gene>
<evidence type="ECO:0000313" key="2">
    <source>
        <dbReference type="EMBL" id="KAK6733380.1"/>
    </source>
</evidence>
<dbReference type="PANTHER" id="PTHR36944">
    <property type="entry name" value="PROTEIN CBG02791-RELATED"/>
    <property type="match status" value="1"/>
</dbReference>
<protein>
    <recommendedName>
        <fullName evidence="4">Chondroitin proteoglycan 4 domain-containing protein</fullName>
    </recommendedName>
</protein>
<feature type="chain" id="PRO_5046223437" description="Chondroitin proteoglycan 4 domain-containing protein" evidence="1">
    <location>
        <begin position="21"/>
        <end position="332"/>
    </location>
</feature>
<evidence type="ECO:0008006" key="4">
    <source>
        <dbReference type="Google" id="ProtNLM"/>
    </source>
</evidence>
<dbReference type="EMBL" id="JAVFWL010000002">
    <property type="protein sequence ID" value="KAK6733380.1"/>
    <property type="molecule type" value="Genomic_DNA"/>
</dbReference>
<feature type="signal peptide" evidence="1">
    <location>
        <begin position="1"/>
        <end position="20"/>
    </location>
</feature>
<comment type="caution">
    <text evidence="2">The sequence shown here is derived from an EMBL/GenBank/DDBJ whole genome shotgun (WGS) entry which is preliminary data.</text>
</comment>
<organism evidence="2 3">
    <name type="scientific">Necator americanus</name>
    <name type="common">Human hookworm</name>
    <dbReference type="NCBI Taxonomy" id="51031"/>
    <lineage>
        <taxon>Eukaryota</taxon>
        <taxon>Metazoa</taxon>
        <taxon>Ecdysozoa</taxon>
        <taxon>Nematoda</taxon>
        <taxon>Chromadorea</taxon>
        <taxon>Rhabditida</taxon>
        <taxon>Rhabditina</taxon>
        <taxon>Rhabditomorpha</taxon>
        <taxon>Strongyloidea</taxon>
        <taxon>Ancylostomatidae</taxon>
        <taxon>Bunostominae</taxon>
        <taxon>Necator</taxon>
    </lineage>
</organism>
<proteinExistence type="predicted"/>
<dbReference type="Proteomes" id="UP001303046">
    <property type="component" value="Unassembled WGS sequence"/>
</dbReference>
<keyword evidence="1" id="KW-0732">Signal</keyword>
<sequence>MVCHTLAAVLLLSIIRHVTGGLPGGDCIEPCVREMQSSLEQTPMLQSEQLGQLSFTQLAGHSHDRQHTQDAFSLICQAYVKVDACLEQCEKTSESSARVRQTYAGIRFICVDHRTEFFESLPCLAKFEPVAMQECRREINESLVASNRFSTTVMRKEQHNLRNHFEALCRKLGAMIECVEPVTRGGCGDKAAVMMLRFITVGFSSFEQLYSQLGISDQLPASCKSLLSLRRRIPEPRVRATNARLSESEFIPQLISSTVTHSPYDGELASSCPNGQPLLEHNKRHLTHTVPGIPVDALSDDFYKSTHRHSGIILILDDPRSWQTYGIIIDED</sequence>